<dbReference type="RefSeq" id="WP_259856723.1">
    <property type="nucleotide sequence ID" value="NZ_BAAAST010000103.1"/>
</dbReference>
<evidence type="ECO:0000256" key="1">
    <source>
        <dbReference type="SAM" id="MobiDB-lite"/>
    </source>
</evidence>
<accession>A0ABY5VQT7</accession>
<organism evidence="2 3">
    <name type="scientific">Dactylosporangium fulvum</name>
    <dbReference type="NCBI Taxonomy" id="53359"/>
    <lineage>
        <taxon>Bacteria</taxon>
        <taxon>Bacillati</taxon>
        <taxon>Actinomycetota</taxon>
        <taxon>Actinomycetes</taxon>
        <taxon>Micromonosporales</taxon>
        <taxon>Micromonosporaceae</taxon>
        <taxon>Dactylosporangium</taxon>
    </lineage>
</organism>
<name>A0ABY5VQT7_9ACTN</name>
<keyword evidence="3" id="KW-1185">Reference proteome</keyword>
<dbReference type="Proteomes" id="UP001059617">
    <property type="component" value="Chromosome"/>
</dbReference>
<evidence type="ECO:0000313" key="3">
    <source>
        <dbReference type="Proteomes" id="UP001059617"/>
    </source>
</evidence>
<feature type="region of interest" description="Disordered" evidence="1">
    <location>
        <begin position="1"/>
        <end position="47"/>
    </location>
</feature>
<proteinExistence type="predicted"/>
<dbReference type="EMBL" id="CP073720">
    <property type="protein sequence ID" value="UWP79169.1"/>
    <property type="molecule type" value="Genomic_DNA"/>
</dbReference>
<feature type="compositionally biased region" description="Basic residues" evidence="1">
    <location>
        <begin position="35"/>
        <end position="47"/>
    </location>
</feature>
<evidence type="ECO:0000313" key="2">
    <source>
        <dbReference type="EMBL" id="UWP79169.1"/>
    </source>
</evidence>
<protein>
    <submittedName>
        <fullName evidence="2">Uncharacterized protein</fullName>
    </submittedName>
</protein>
<sequence length="47" mass="5422">MTFDDDQSGSMYDDVFLGGDKPEKEEVELDENGRPKKSKRKKRTTGR</sequence>
<reference evidence="2" key="1">
    <citation type="submission" date="2021-04" db="EMBL/GenBank/DDBJ databases">
        <authorList>
            <person name="Hartkoorn R.C."/>
            <person name="Beaudoing E."/>
            <person name="Hot D."/>
        </authorList>
    </citation>
    <scope>NUCLEOTIDE SEQUENCE</scope>
    <source>
        <strain evidence="2">NRRL B-16292</strain>
    </source>
</reference>
<gene>
    <name evidence="2" type="ORF">Dfulv_28830</name>
</gene>
<reference evidence="2" key="2">
    <citation type="submission" date="2022-09" db="EMBL/GenBank/DDBJ databases">
        <title>Biosynthetic gene clusters of Dactylosporangioum fulvum.</title>
        <authorList>
            <person name="Caradec T."/>
        </authorList>
    </citation>
    <scope>NUCLEOTIDE SEQUENCE</scope>
    <source>
        <strain evidence="2">NRRL B-16292</strain>
    </source>
</reference>